<dbReference type="InterPro" id="IPR001343">
    <property type="entry name" value="Hemolysn_Ca-bd"/>
</dbReference>
<dbReference type="AlphaFoldDB" id="A0AA44CJZ6"/>
<dbReference type="Gene3D" id="2.150.10.10">
    <property type="entry name" value="Serralysin-like metalloprotease, C-terminal"/>
    <property type="match status" value="4"/>
</dbReference>
<dbReference type="PANTHER" id="PTHR38340">
    <property type="entry name" value="S-LAYER PROTEIN"/>
    <property type="match status" value="1"/>
</dbReference>
<evidence type="ECO:0000256" key="2">
    <source>
        <dbReference type="ARBA" id="ARBA00022525"/>
    </source>
</evidence>
<dbReference type="InterPro" id="IPR050557">
    <property type="entry name" value="RTX_toxin/Mannuronan_C5-epim"/>
</dbReference>
<accession>A0AA44CJZ6</accession>
<proteinExistence type="predicted"/>
<evidence type="ECO:0000256" key="1">
    <source>
        <dbReference type="ARBA" id="ARBA00004613"/>
    </source>
</evidence>
<reference evidence="4" key="1">
    <citation type="submission" date="2020-03" db="EMBL/GenBank/DDBJ databases">
        <authorList>
            <person name="Kislichkina A."/>
            <person name="Dentovskaya S."/>
            <person name="Shaikhutdinov R."/>
            <person name="Ivanov S."/>
            <person name="Sizova A."/>
            <person name="Solomentsev V."/>
            <person name="Bogun A."/>
        </authorList>
    </citation>
    <scope>NUCLEOTIDE SEQUENCE</scope>
    <source>
        <strain evidence="4">SCPM-O-B-7610</strain>
    </source>
</reference>
<keyword evidence="2" id="KW-0964">Secreted</keyword>
<evidence type="ECO:0000313" key="4">
    <source>
        <dbReference type="EMBL" id="NIL22041.1"/>
    </source>
</evidence>
<dbReference type="Proteomes" id="UP000712947">
    <property type="component" value="Unassembled WGS sequence"/>
</dbReference>
<comment type="subcellular location">
    <subcellularLocation>
        <location evidence="1">Secreted</location>
    </subcellularLocation>
</comment>
<dbReference type="RefSeq" id="WP_054878650.1">
    <property type="nucleotide sequence ID" value="NZ_CABHYV010000003.1"/>
</dbReference>
<evidence type="ECO:0000313" key="5">
    <source>
        <dbReference type="Proteomes" id="UP000712947"/>
    </source>
</evidence>
<dbReference type="Pfam" id="PF00353">
    <property type="entry name" value="HemolysinCabind"/>
    <property type="match status" value="4"/>
</dbReference>
<dbReference type="GO" id="GO:0005509">
    <property type="term" value="F:calcium ion binding"/>
    <property type="evidence" value="ECO:0007669"/>
    <property type="project" value="InterPro"/>
</dbReference>
<dbReference type="PANTHER" id="PTHR38340:SF1">
    <property type="entry name" value="S-LAYER PROTEIN"/>
    <property type="match status" value="1"/>
</dbReference>
<dbReference type="GO" id="GO:0005576">
    <property type="term" value="C:extracellular region"/>
    <property type="evidence" value="ECO:0007669"/>
    <property type="project" value="UniProtKB-SubCell"/>
</dbReference>
<gene>
    <name evidence="4" type="ORF">HB991_05850</name>
</gene>
<keyword evidence="3" id="KW-0106">Calcium</keyword>
<comment type="caution">
    <text evidence="4">The sequence shown here is derived from an EMBL/GenBank/DDBJ whole genome shotgun (WGS) entry which is preliminary data.</text>
</comment>
<protein>
    <submittedName>
        <fullName evidence="4">Calcium-binding protein</fullName>
    </submittedName>
</protein>
<name>A0AA44CJZ6_YERMO</name>
<dbReference type="SUPFAM" id="SSF51120">
    <property type="entry name" value="beta-Roll"/>
    <property type="match status" value="1"/>
</dbReference>
<dbReference type="EMBL" id="JAASAI010000003">
    <property type="protein sequence ID" value="NIL22041.1"/>
    <property type="molecule type" value="Genomic_DNA"/>
</dbReference>
<dbReference type="PRINTS" id="PR00313">
    <property type="entry name" value="CABNDNGRPT"/>
</dbReference>
<dbReference type="InterPro" id="IPR011049">
    <property type="entry name" value="Serralysin-like_metalloprot_C"/>
</dbReference>
<dbReference type="PROSITE" id="PS00330">
    <property type="entry name" value="HEMOLYSIN_CALCIUM"/>
    <property type="match status" value="2"/>
</dbReference>
<sequence>MKTIEQTKLVYERSSSHRNDKHRKIIEGIDKHGNVSLTLHNIEPYELFIKKVNHKYIIGIKDSYKYRSHYFVDTIDLSKIVTNKNIEIEDILFVFIGSTTQKRDSLRIAVLSKKKRHIDLNCYTSKMKVIGSNHKNIILGSNQDDIIYGHGGNDDIEGGNGWDIIKAGTGDDFISGGNGGDHLFGGYGDDAIYGDDGADAISGGIGADMIQGGNHKDYIEGNAGNDYISGDADNDFLFGGNNDDLIFGGDGDDLIEGDGESYYPDPEYKNNTGNDHILGNKGNDVIIPGKGKDFMDGGEGNDVYYFSFGDGANIINEVSENSNEIIFDEHFFSELKMTRHGSNLLITSKKTGDNLRVLVKDQISDNGPKIKWLITKSPPGKIETNFKMQLSDIFGERSSDLGDIKDHDIGDMLKHERAYGINKVSSIFNPTMTSSDTEDNLAMLVDAISLQEAWVLAGYSGHEFIPKNVANFITSLIKS</sequence>
<evidence type="ECO:0000256" key="3">
    <source>
        <dbReference type="ARBA" id="ARBA00022837"/>
    </source>
</evidence>
<dbReference type="InterPro" id="IPR018511">
    <property type="entry name" value="Hemolysin-typ_Ca-bd_CS"/>
</dbReference>
<organism evidence="4 5">
    <name type="scientific">Yersinia mollaretii</name>
    <dbReference type="NCBI Taxonomy" id="33060"/>
    <lineage>
        <taxon>Bacteria</taxon>
        <taxon>Pseudomonadati</taxon>
        <taxon>Pseudomonadota</taxon>
        <taxon>Gammaproteobacteria</taxon>
        <taxon>Enterobacterales</taxon>
        <taxon>Yersiniaceae</taxon>
        <taxon>Yersinia</taxon>
    </lineage>
</organism>